<gene>
    <name evidence="1" type="ORF">METZ01_LOCUS401910</name>
</gene>
<accession>A0A382VR45</accession>
<dbReference type="EMBL" id="UINC01154017">
    <property type="protein sequence ID" value="SVD49056.1"/>
    <property type="molecule type" value="Genomic_DNA"/>
</dbReference>
<evidence type="ECO:0000313" key="1">
    <source>
        <dbReference type="EMBL" id="SVD49056.1"/>
    </source>
</evidence>
<name>A0A382VR45_9ZZZZ</name>
<reference evidence="1" key="1">
    <citation type="submission" date="2018-05" db="EMBL/GenBank/DDBJ databases">
        <authorList>
            <person name="Lanie J.A."/>
            <person name="Ng W.-L."/>
            <person name="Kazmierczak K.M."/>
            <person name="Andrzejewski T.M."/>
            <person name="Davidsen T.M."/>
            <person name="Wayne K.J."/>
            <person name="Tettelin H."/>
            <person name="Glass J.I."/>
            <person name="Rusch D."/>
            <person name="Podicherti R."/>
            <person name="Tsui H.-C.T."/>
            <person name="Winkler M.E."/>
        </authorList>
    </citation>
    <scope>NUCLEOTIDE SEQUENCE</scope>
</reference>
<proteinExistence type="predicted"/>
<dbReference type="AlphaFoldDB" id="A0A382VR45"/>
<protein>
    <submittedName>
        <fullName evidence="1">Uncharacterized protein</fullName>
    </submittedName>
</protein>
<sequence>MFINEKIRLNLAIKHQIALSRTRHEIR</sequence>
<organism evidence="1">
    <name type="scientific">marine metagenome</name>
    <dbReference type="NCBI Taxonomy" id="408172"/>
    <lineage>
        <taxon>unclassified sequences</taxon>
        <taxon>metagenomes</taxon>
        <taxon>ecological metagenomes</taxon>
    </lineage>
</organism>